<reference evidence="1" key="1">
    <citation type="submission" date="2023-04" db="EMBL/GenBank/DDBJ databases">
        <title>Draft Genome sequencing of Naganishia species isolated from polar environments using Oxford Nanopore Technology.</title>
        <authorList>
            <person name="Leo P."/>
            <person name="Venkateswaran K."/>
        </authorList>
    </citation>
    <scope>NUCLEOTIDE SEQUENCE</scope>
    <source>
        <strain evidence="1">MNA-CCFEE 5423</strain>
    </source>
</reference>
<gene>
    <name evidence="1" type="ORF">QFC21_003706</name>
</gene>
<accession>A0ACC2VPV6</accession>
<organism evidence="1 2">
    <name type="scientific">Naganishia friedmannii</name>
    <dbReference type="NCBI Taxonomy" id="89922"/>
    <lineage>
        <taxon>Eukaryota</taxon>
        <taxon>Fungi</taxon>
        <taxon>Dikarya</taxon>
        <taxon>Basidiomycota</taxon>
        <taxon>Agaricomycotina</taxon>
        <taxon>Tremellomycetes</taxon>
        <taxon>Filobasidiales</taxon>
        <taxon>Filobasidiaceae</taxon>
        <taxon>Naganishia</taxon>
    </lineage>
</organism>
<dbReference type="Proteomes" id="UP001227268">
    <property type="component" value="Unassembled WGS sequence"/>
</dbReference>
<protein>
    <submittedName>
        <fullName evidence="1">Uncharacterized protein</fullName>
    </submittedName>
</protein>
<proteinExistence type="predicted"/>
<evidence type="ECO:0000313" key="1">
    <source>
        <dbReference type="EMBL" id="KAJ9100661.1"/>
    </source>
</evidence>
<comment type="caution">
    <text evidence="1">The sequence shown here is derived from an EMBL/GenBank/DDBJ whole genome shotgun (WGS) entry which is preliminary data.</text>
</comment>
<keyword evidence="2" id="KW-1185">Reference proteome</keyword>
<name>A0ACC2VPV6_9TREE</name>
<sequence length="463" mass="51234">MSIATYPYATSPADPTKVIPLLPLLPPPTSRRDSVTRLPARPDRQPLLGYTLTRHTFPGAYPRTAPGFVAYENKFNETDDPLGNVYSSDKKERLKLIDQAVGKVRAVYVQAGARTAHDIKNSKIDEPVVRLAVNRFVRNDLSASSSDDTGVTLVVCHANGFHKEMWEETIRAFLAYNNSKSGSSQIKVDEIWALDFANQGESFRLNGGRIGPLASWADCHCLPDVGVSIPEALAYSKRNTTKKRRFIGVGHSIGGNTITQAAHAVPGLFESLFLVDPMTRAIDMIIDAQYGPTLARISVGRRNVWESRTQARKDLLRSPYFQAWHPAVFDVLISHGLVNVDPSPSIDTEDPNVPVTLACPRWAEAAVFTDWHGIQAGYDKLPFLDKNLKVRFVMAGDPSATGGEERTRLIVWRPPTTENIILTEASHLVTQEKPDILGEQLWRSLMDLPLGPPNAEKQVKAKL</sequence>
<dbReference type="EMBL" id="JASBWT010000011">
    <property type="protein sequence ID" value="KAJ9100661.1"/>
    <property type="molecule type" value="Genomic_DNA"/>
</dbReference>
<evidence type="ECO:0000313" key="2">
    <source>
        <dbReference type="Proteomes" id="UP001227268"/>
    </source>
</evidence>